<dbReference type="InterPro" id="IPR053737">
    <property type="entry name" value="Type_II_TA_Toxin"/>
</dbReference>
<dbReference type="EMBL" id="CATZAT010000001">
    <property type="protein sequence ID" value="CAJ0781340.1"/>
    <property type="molecule type" value="Genomic_DNA"/>
</dbReference>
<name>A0ABC8Q803_9RALS</name>
<evidence type="ECO:0000313" key="2">
    <source>
        <dbReference type="EMBL" id="CAJ0781340.1"/>
    </source>
</evidence>
<evidence type="ECO:0000259" key="1">
    <source>
        <dbReference type="PROSITE" id="PS51459"/>
    </source>
</evidence>
<proteinExistence type="predicted"/>
<sequence>MIHTLSMLEVVAIHEVLVQDFAGSDDAVSPAGIKSEHLLASALSRQHTGFEGRLKYATVEANAATLCYGICCDHPFHNGNKRTALVATLCHLDKNDRTFRADLTQQELYGFMVAIAGHDLGIKGKNRDKSDEEVDYIARWLRNNTRRVDRADRLITYRQLRTVLHAHGFALENLDGNAIDIVRYERRSEWFGLRKREDRKRLIRIAWPRDGATVARSVIKDVRKACGLTEEAGVDSAAFYAAERPADYFVQTYKGTLRRLAKT</sequence>
<dbReference type="InterPro" id="IPR003812">
    <property type="entry name" value="Fido"/>
</dbReference>
<reference evidence="2 3" key="1">
    <citation type="submission" date="2023-07" db="EMBL/GenBank/DDBJ databases">
        <authorList>
            <person name="Peeters C."/>
        </authorList>
    </citation>
    <scope>NUCLEOTIDE SEQUENCE [LARGE SCALE GENOMIC DNA]</scope>
    <source>
        <strain evidence="2 3">LMG 18096</strain>
    </source>
</reference>
<gene>
    <name evidence="2" type="ORF">LMG18096_01156</name>
</gene>
<dbReference type="SUPFAM" id="SSF140931">
    <property type="entry name" value="Fic-like"/>
    <property type="match status" value="1"/>
</dbReference>
<dbReference type="PANTHER" id="PTHR39426">
    <property type="entry name" value="HOMOLOGY TO DEATH-ON-CURING PROTEIN OF PHAGE P1"/>
    <property type="match status" value="1"/>
</dbReference>
<dbReference type="AlphaFoldDB" id="A0ABC8Q803"/>
<dbReference type="InterPro" id="IPR036597">
    <property type="entry name" value="Fido-like_dom_sf"/>
</dbReference>
<feature type="domain" description="Fido" evidence="1">
    <location>
        <begin position="5"/>
        <end position="139"/>
    </location>
</feature>
<accession>A0ABC8Q803</accession>
<dbReference type="Gene3D" id="1.20.120.1870">
    <property type="entry name" value="Fic/DOC protein, Fido domain"/>
    <property type="match status" value="1"/>
</dbReference>
<dbReference type="PANTHER" id="PTHR39426:SF1">
    <property type="entry name" value="HOMOLOGY TO DEATH-ON-CURING PROTEIN OF PHAGE P1"/>
    <property type="match status" value="1"/>
</dbReference>
<evidence type="ECO:0000313" key="3">
    <source>
        <dbReference type="Proteomes" id="UP001189663"/>
    </source>
</evidence>
<dbReference type="Proteomes" id="UP001189663">
    <property type="component" value="Unassembled WGS sequence"/>
</dbReference>
<dbReference type="Pfam" id="PF02661">
    <property type="entry name" value="Fic"/>
    <property type="match status" value="1"/>
</dbReference>
<comment type="caution">
    <text evidence="2">The sequence shown here is derived from an EMBL/GenBank/DDBJ whole genome shotgun (WGS) entry which is preliminary data.</text>
</comment>
<dbReference type="InterPro" id="IPR006440">
    <property type="entry name" value="Doc"/>
</dbReference>
<dbReference type="NCBIfam" id="TIGR01550">
    <property type="entry name" value="DOC_P1"/>
    <property type="match status" value="1"/>
</dbReference>
<dbReference type="RefSeq" id="WP_112187026.1">
    <property type="nucleotide sequence ID" value="NZ_CATZAT010000001.1"/>
</dbReference>
<keyword evidence="3" id="KW-1185">Reference proteome</keyword>
<organism evidence="2 3">
    <name type="scientific">Ralstonia holmesii</name>
    <dbReference type="NCBI Taxonomy" id="3058602"/>
    <lineage>
        <taxon>Bacteria</taxon>
        <taxon>Pseudomonadati</taxon>
        <taxon>Pseudomonadota</taxon>
        <taxon>Betaproteobacteria</taxon>
        <taxon>Burkholderiales</taxon>
        <taxon>Burkholderiaceae</taxon>
        <taxon>Ralstonia</taxon>
    </lineage>
</organism>
<dbReference type="PROSITE" id="PS51459">
    <property type="entry name" value="FIDO"/>
    <property type="match status" value="1"/>
</dbReference>
<protein>
    <recommendedName>
        <fullName evidence="1">Fido domain-containing protein</fullName>
    </recommendedName>
</protein>